<keyword evidence="2" id="KW-1185">Reference proteome</keyword>
<protein>
    <submittedName>
        <fullName evidence="1">Uncharacterized protein</fullName>
    </submittedName>
</protein>
<sequence length="339" mass="39392">MRDLNYMWRRLEGTEEEKAYLDKRFNEMSVKEQYVLEGAIQIIGIYTAADMINITEQLSSSDFYYKAIDEKSLGEYVAKHKEDASDEVLSFINTEKLGTEYHEDFEGAFTDKGYTIERNTIKQIYDDSNLDKLIGDDWTIKIKVGSKRYPEGLWINLPDYGSFSLEPHELDIALDVLGIDKWDEGYLLDAKCVFPNITELKNQYDSIEELVDNGNNLGYACDEQDQGRDFFMEHLESAMEIEGCTRLDFALDISQNLACYDFVPKGANFEKYGRIMAEKHGVVKPDSILGENFDYEKYAKVTIEKEELEPCKHGYIKRNEEKFYYEFSKEPANMEISME</sequence>
<organism evidence="1 2">
    <name type="scientific">Tissierella pigra</name>
    <dbReference type="NCBI Taxonomy" id="2607614"/>
    <lineage>
        <taxon>Bacteria</taxon>
        <taxon>Bacillati</taxon>
        <taxon>Bacillota</taxon>
        <taxon>Tissierellia</taxon>
        <taxon>Tissierellales</taxon>
        <taxon>Tissierellaceae</taxon>
        <taxon>Tissierella</taxon>
    </lineage>
</organism>
<gene>
    <name evidence="1" type="ORF">FYJ83_18860</name>
</gene>
<proteinExistence type="predicted"/>
<evidence type="ECO:0000313" key="2">
    <source>
        <dbReference type="Proteomes" id="UP000469523"/>
    </source>
</evidence>
<dbReference type="EMBL" id="VUNQ01000084">
    <property type="protein sequence ID" value="MSU03522.1"/>
    <property type="molecule type" value="Genomic_DNA"/>
</dbReference>
<reference evidence="1 2" key="1">
    <citation type="submission" date="2019-09" db="EMBL/GenBank/DDBJ databases">
        <title>In-depth cultivation of the pig gut microbiome towards novel bacterial diversity and tailored functional studies.</title>
        <authorList>
            <person name="Wylensek D."/>
            <person name="Hitch T.C.A."/>
            <person name="Clavel T."/>
        </authorList>
    </citation>
    <scope>NUCLEOTIDE SEQUENCE [LARGE SCALE GENOMIC DNA]</scope>
    <source>
        <strain evidence="1 2">WCA3-693-APC-4?</strain>
    </source>
</reference>
<accession>A0A6N7XRQ1</accession>
<evidence type="ECO:0000313" key="1">
    <source>
        <dbReference type="EMBL" id="MSU03522.1"/>
    </source>
</evidence>
<dbReference type="Proteomes" id="UP000469523">
    <property type="component" value="Unassembled WGS sequence"/>
</dbReference>
<dbReference type="RefSeq" id="WP_154443076.1">
    <property type="nucleotide sequence ID" value="NZ_VUNQ01000084.1"/>
</dbReference>
<comment type="caution">
    <text evidence="1">The sequence shown here is derived from an EMBL/GenBank/DDBJ whole genome shotgun (WGS) entry which is preliminary data.</text>
</comment>
<name>A0A6N7XRQ1_9FIRM</name>
<dbReference type="AlphaFoldDB" id="A0A6N7XRQ1"/>